<dbReference type="InterPro" id="IPR029063">
    <property type="entry name" value="SAM-dependent_MTases_sf"/>
</dbReference>
<dbReference type="EMBL" id="UGVL01000001">
    <property type="protein sequence ID" value="SUE34495.1"/>
    <property type="molecule type" value="Genomic_DNA"/>
</dbReference>
<dbReference type="SUPFAM" id="SSF53335">
    <property type="entry name" value="S-adenosyl-L-methionine-dependent methyltransferases"/>
    <property type="match status" value="1"/>
</dbReference>
<protein>
    <submittedName>
        <fullName evidence="3">Ribosomal RNA small subunit methyltransferase D</fullName>
        <ecNumber evidence="3">2.1.1.171</ecNumber>
    </submittedName>
</protein>
<evidence type="ECO:0000313" key="4">
    <source>
        <dbReference type="Proteomes" id="UP000255233"/>
    </source>
</evidence>
<sequence>MRIVGGTRRRKQIVPPRNFRARPTTDFAKENLFNVLQNLYDLEEVEVLDLFSGTGSISYEFGSRGARRVVSVEMNPVHQRFIAVTAKELGFDRIRSVKTNVFVYLKSMAGAESFDIVFADPPYDMEGVEMLPEAVLGGGFVREGGIFILEHSAEKDFSGYPNFYERRSYGSVQFSVFKK</sequence>
<proteinExistence type="predicted"/>
<dbReference type="EC" id="2.1.1.171" evidence="3"/>
<dbReference type="GO" id="GO:0003676">
    <property type="term" value="F:nucleic acid binding"/>
    <property type="evidence" value="ECO:0007669"/>
    <property type="project" value="InterPro"/>
</dbReference>
<dbReference type="PIRSF" id="PIRSF004553">
    <property type="entry name" value="CHP00095"/>
    <property type="match status" value="1"/>
</dbReference>
<dbReference type="InterPro" id="IPR004398">
    <property type="entry name" value="RNA_MeTrfase_RsmD"/>
</dbReference>
<reference evidence="3 4" key="1">
    <citation type="submission" date="2018-06" db="EMBL/GenBank/DDBJ databases">
        <authorList>
            <consortium name="Pathogen Informatics"/>
            <person name="Doyle S."/>
        </authorList>
    </citation>
    <scope>NUCLEOTIDE SEQUENCE [LARGE SCALE GENOMIC DNA]</scope>
    <source>
        <strain evidence="3 4">NCTC11190</strain>
    </source>
</reference>
<name>A0A379MSJ5_9BACT</name>
<dbReference type="Pfam" id="PF03602">
    <property type="entry name" value="Cons_hypoth95"/>
    <property type="match status" value="1"/>
</dbReference>
<evidence type="ECO:0000256" key="1">
    <source>
        <dbReference type="ARBA" id="ARBA00022603"/>
    </source>
</evidence>
<dbReference type="OrthoDB" id="9803017at2"/>
<keyword evidence="2 3" id="KW-0808">Transferase</keyword>
<keyword evidence="1 3" id="KW-0489">Methyltransferase</keyword>
<evidence type="ECO:0000313" key="3">
    <source>
        <dbReference type="EMBL" id="SUE34495.1"/>
    </source>
</evidence>
<organism evidence="3 4">
    <name type="scientific">Rikenella microfusus</name>
    <dbReference type="NCBI Taxonomy" id="28139"/>
    <lineage>
        <taxon>Bacteria</taxon>
        <taxon>Pseudomonadati</taxon>
        <taxon>Bacteroidota</taxon>
        <taxon>Bacteroidia</taxon>
        <taxon>Bacteroidales</taxon>
        <taxon>Rikenellaceae</taxon>
        <taxon>Rikenella</taxon>
    </lineage>
</organism>
<dbReference type="STRING" id="880526.GCA_000427365_02098"/>
<dbReference type="CDD" id="cd02440">
    <property type="entry name" value="AdoMet_MTases"/>
    <property type="match status" value="1"/>
</dbReference>
<dbReference type="PANTHER" id="PTHR43542">
    <property type="entry name" value="METHYLTRANSFERASE"/>
    <property type="match status" value="1"/>
</dbReference>
<keyword evidence="4" id="KW-1185">Reference proteome</keyword>
<dbReference type="GO" id="GO:0052913">
    <property type="term" value="F:16S rRNA (guanine(966)-N(2))-methyltransferase activity"/>
    <property type="evidence" value="ECO:0007669"/>
    <property type="project" value="UniProtKB-EC"/>
</dbReference>
<dbReference type="InterPro" id="IPR002052">
    <property type="entry name" value="DNA_methylase_N6_adenine_CS"/>
</dbReference>
<dbReference type="PANTHER" id="PTHR43542:SF1">
    <property type="entry name" value="METHYLTRANSFERASE"/>
    <property type="match status" value="1"/>
</dbReference>
<accession>A0A379MSJ5</accession>
<dbReference type="PROSITE" id="PS00092">
    <property type="entry name" value="N6_MTASE"/>
    <property type="match status" value="1"/>
</dbReference>
<evidence type="ECO:0000256" key="2">
    <source>
        <dbReference type="ARBA" id="ARBA00022679"/>
    </source>
</evidence>
<dbReference type="Gene3D" id="3.40.50.150">
    <property type="entry name" value="Vaccinia Virus protein VP39"/>
    <property type="match status" value="1"/>
</dbReference>
<gene>
    <name evidence="3" type="primary">rsmD</name>
    <name evidence="3" type="ORF">NCTC11190_01720</name>
</gene>
<dbReference type="Proteomes" id="UP000255233">
    <property type="component" value="Unassembled WGS sequence"/>
</dbReference>
<dbReference type="RefSeq" id="WP_027291647.1">
    <property type="nucleotide sequence ID" value="NZ_UGVL01000001.1"/>
</dbReference>
<dbReference type="AlphaFoldDB" id="A0A379MSJ5"/>